<keyword evidence="2" id="KW-1185">Reference proteome</keyword>
<sequence>MLHAQKSGTHQFDPALNQCTAMRAAVAARAESHVSTETAHLHWNCGPTENGLSDVALLCGQTGTGIQRAAGIRITVGNVIRSPLKMEELITRCGSRPTGCDSVQAARPPPFTLP</sequence>
<proteinExistence type="predicted"/>
<gene>
    <name evidence="1" type="ORF">EVAR_56930_1</name>
</gene>
<dbReference type="AlphaFoldDB" id="A0A4C1YF69"/>
<dbReference type="Proteomes" id="UP000299102">
    <property type="component" value="Unassembled WGS sequence"/>
</dbReference>
<accession>A0A4C1YF69</accession>
<dbReference type="EMBL" id="BGZK01001173">
    <property type="protein sequence ID" value="GBP73452.1"/>
    <property type="molecule type" value="Genomic_DNA"/>
</dbReference>
<name>A0A4C1YF69_EUMVA</name>
<organism evidence="1 2">
    <name type="scientific">Eumeta variegata</name>
    <name type="common">Bagworm moth</name>
    <name type="synonym">Eumeta japonica</name>
    <dbReference type="NCBI Taxonomy" id="151549"/>
    <lineage>
        <taxon>Eukaryota</taxon>
        <taxon>Metazoa</taxon>
        <taxon>Ecdysozoa</taxon>
        <taxon>Arthropoda</taxon>
        <taxon>Hexapoda</taxon>
        <taxon>Insecta</taxon>
        <taxon>Pterygota</taxon>
        <taxon>Neoptera</taxon>
        <taxon>Endopterygota</taxon>
        <taxon>Lepidoptera</taxon>
        <taxon>Glossata</taxon>
        <taxon>Ditrysia</taxon>
        <taxon>Tineoidea</taxon>
        <taxon>Psychidae</taxon>
        <taxon>Oiketicinae</taxon>
        <taxon>Eumeta</taxon>
    </lineage>
</organism>
<evidence type="ECO:0000313" key="1">
    <source>
        <dbReference type="EMBL" id="GBP73452.1"/>
    </source>
</evidence>
<reference evidence="1 2" key="1">
    <citation type="journal article" date="2019" name="Commun. Biol.">
        <title>The bagworm genome reveals a unique fibroin gene that provides high tensile strength.</title>
        <authorList>
            <person name="Kono N."/>
            <person name="Nakamura H."/>
            <person name="Ohtoshi R."/>
            <person name="Tomita M."/>
            <person name="Numata K."/>
            <person name="Arakawa K."/>
        </authorList>
    </citation>
    <scope>NUCLEOTIDE SEQUENCE [LARGE SCALE GENOMIC DNA]</scope>
</reference>
<comment type="caution">
    <text evidence="1">The sequence shown here is derived from an EMBL/GenBank/DDBJ whole genome shotgun (WGS) entry which is preliminary data.</text>
</comment>
<evidence type="ECO:0000313" key="2">
    <source>
        <dbReference type="Proteomes" id="UP000299102"/>
    </source>
</evidence>
<protein>
    <submittedName>
        <fullName evidence="1">Uncharacterized protein</fullName>
    </submittedName>
</protein>